<organism evidence="7 8">
    <name type="scientific">Marivivens niveibacter</name>
    <dbReference type="NCBI Taxonomy" id="1930667"/>
    <lineage>
        <taxon>Bacteria</taxon>
        <taxon>Pseudomonadati</taxon>
        <taxon>Pseudomonadota</taxon>
        <taxon>Alphaproteobacteria</taxon>
        <taxon>Rhodobacterales</taxon>
        <taxon>Paracoccaceae</taxon>
        <taxon>Marivivens group</taxon>
        <taxon>Marivivens</taxon>
    </lineage>
</organism>
<name>A0A251WVT6_9RHOB</name>
<comment type="caution">
    <text evidence="7">The sequence shown here is derived from an EMBL/GenBank/DDBJ whole genome shotgun (WGS) entry which is preliminary data.</text>
</comment>
<dbReference type="SMART" id="SM00155">
    <property type="entry name" value="PLDc"/>
    <property type="match status" value="2"/>
</dbReference>
<evidence type="ECO:0000313" key="7">
    <source>
        <dbReference type="EMBL" id="OUD08174.1"/>
    </source>
</evidence>
<dbReference type="Gene3D" id="3.30.870.10">
    <property type="entry name" value="Endonuclease Chain A"/>
    <property type="match status" value="2"/>
</dbReference>
<comment type="function">
    <text evidence="1">Could be a virulence factor.</text>
</comment>
<dbReference type="GO" id="GO:0005576">
    <property type="term" value="C:extracellular region"/>
    <property type="evidence" value="ECO:0007669"/>
    <property type="project" value="UniProtKB-SubCell"/>
</dbReference>
<dbReference type="GO" id="GO:0030572">
    <property type="term" value="F:phosphatidyltransferase activity"/>
    <property type="evidence" value="ECO:0007669"/>
    <property type="project" value="UniProtKB-ARBA"/>
</dbReference>
<gene>
    <name evidence="7" type="ORF">BVC71_14495</name>
</gene>
<sequence>MPDVVAEVEVLISAEDAYPALERKFLQAQSDIVMGFRVFDPRTKLRSAEARAIGETWVDLLVHVLQRGVKITLYLSDFDPVAATELHGATWRSVRILCGVREIAGDEAAELIVYPVIHPARLGWVPRLLLRPFVSAKIRKLQQKFASGTGRKRRALARIPGVRTVVNTASIAQVPNYPATHHQKTAVIDGRWVYIGGLDLDERRFDSWSHDRPSQQTWHDVQVMIDDPAIAAQAADHLSSFVSVVCGQSDPVQTPDILRTLSRRRSRRQLFAIGPETVLSDIADRHIAEISVASGLIYLETQFFRDKRIAQALANRAVEQPDLNLVLVLPAAPETVAFEDDPKLDGRYGDYLQIQCLRKIRKAFGERLLVVSPVQRRLPAQSDHGAQRATLHEAPVIYVHSKVSVFGDRAAIVSSANLNGRSMRWDTETGVVLNESAHLKTLKNALWSHWWPNDPAFENGDAGFDEWCRAVEENVKTPPNKRQGFLVPYDQGAAQAMAIPMPGMPEEMV</sequence>
<dbReference type="Proteomes" id="UP000194664">
    <property type="component" value="Unassembled WGS sequence"/>
</dbReference>
<dbReference type="PROSITE" id="PS50035">
    <property type="entry name" value="PLD"/>
    <property type="match status" value="2"/>
</dbReference>
<keyword evidence="8" id="KW-1185">Reference proteome</keyword>
<evidence type="ECO:0000256" key="3">
    <source>
        <dbReference type="ARBA" id="ARBA00018392"/>
    </source>
</evidence>
<reference evidence="7 8" key="1">
    <citation type="submission" date="2016-12" db="EMBL/GenBank/DDBJ databases">
        <title>The draft genome sequence of HSLHS2.</title>
        <authorList>
            <person name="Hu D."/>
            <person name="Wang L."/>
            <person name="Shao Z."/>
        </authorList>
    </citation>
    <scope>NUCLEOTIDE SEQUENCE [LARGE SCALE GENOMIC DNA]</scope>
    <source>
        <strain evidence="7">MCCC 1A06712</strain>
    </source>
</reference>
<feature type="domain" description="PLD phosphodiesterase" evidence="6">
    <location>
        <begin position="400"/>
        <end position="422"/>
    </location>
</feature>
<evidence type="ECO:0000256" key="1">
    <source>
        <dbReference type="ARBA" id="ARBA00003145"/>
    </source>
</evidence>
<dbReference type="CDD" id="cd09105">
    <property type="entry name" value="PLDc_vPLD1_2_like_2"/>
    <property type="match status" value="1"/>
</dbReference>
<dbReference type="AlphaFoldDB" id="A0A251WVT6"/>
<dbReference type="PANTHER" id="PTHR21248:SF12">
    <property type="entry name" value="CARDIOLIPIN SYNTHASE C"/>
    <property type="match status" value="1"/>
</dbReference>
<dbReference type="PANTHER" id="PTHR21248">
    <property type="entry name" value="CARDIOLIPIN SYNTHASE"/>
    <property type="match status" value="1"/>
</dbReference>
<accession>A0A251WVT6</accession>
<dbReference type="InterPro" id="IPR025202">
    <property type="entry name" value="PLD-like_dom"/>
</dbReference>
<dbReference type="Pfam" id="PF00614">
    <property type="entry name" value="PLDc"/>
    <property type="match status" value="1"/>
</dbReference>
<evidence type="ECO:0000256" key="5">
    <source>
        <dbReference type="ARBA" id="ARBA00029594"/>
    </source>
</evidence>
<dbReference type="GO" id="GO:0032049">
    <property type="term" value="P:cardiolipin biosynthetic process"/>
    <property type="evidence" value="ECO:0007669"/>
    <property type="project" value="UniProtKB-ARBA"/>
</dbReference>
<keyword evidence="4" id="KW-0964">Secreted</keyword>
<comment type="subcellular location">
    <subcellularLocation>
        <location evidence="2">Secreted</location>
    </subcellularLocation>
</comment>
<dbReference type="InterPro" id="IPR001736">
    <property type="entry name" value="PLipase_D/transphosphatidylase"/>
</dbReference>
<evidence type="ECO:0000256" key="4">
    <source>
        <dbReference type="ARBA" id="ARBA00022525"/>
    </source>
</evidence>
<evidence type="ECO:0000259" key="6">
    <source>
        <dbReference type="PROSITE" id="PS50035"/>
    </source>
</evidence>
<feature type="domain" description="PLD phosphodiesterase" evidence="6">
    <location>
        <begin position="177"/>
        <end position="204"/>
    </location>
</feature>
<dbReference type="Pfam" id="PF13091">
    <property type="entry name" value="PLDc_2"/>
    <property type="match status" value="1"/>
</dbReference>
<evidence type="ECO:0000313" key="8">
    <source>
        <dbReference type="Proteomes" id="UP000194664"/>
    </source>
</evidence>
<protein>
    <recommendedName>
        <fullName evidence="3">Phospholipase D</fullName>
    </recommendedName>
    <alternativeName>
        <fullName evidence="5">Choline phosphatase</fullName>
    </alternativeName>
</protein>
<proteinExistence type="predicted"/>
<evidence type="ECO:0000256" key="2">
    <source>
        <dbReference type="ARBA" id="ARBA00004613"/>
    </source>
</evidence>
<dbReference type="EMBL" id="MSPP01000007">
    <property type="protein sequence ID" value="OUD08174.1"/>
    <property type="molecule type" value="Genomic_DNA"/>
</dbReference>
<dbReference type="SUPFAM" id="SSF56024">
    <property type="entry name" value="Phospholipase D/nuclease"/>
    <property type="match status" value="2"/>
</dbReference>